<gene>
    <name evidence="1" type="ORF">DM484_21415</name>
</gene>
<organism evidence="1 2">
    <name type="scientific">Candidatus Methylumidiphilus alinenensis</name>
    <dbReference type="NCBI Taxonomy" id="2202197"/>
    <lineage>
        <taxon>Bacteria</taxon>
        <taxon>Pseudomonadati</taxon>
        <taxon>Pseudomonadota</taxon>
        <taxon>Gammaproteobacteria</taxon>
        <taxon>Methylococcales</taxon>
        <taxon>Candidatus Methylumidiphilus</taxon>
    </lineage>
</organism>
<comment type="caution">
    <text evidence="1">The sequence shown here is derived from an EMBL/GenBank/DDBJ whole genome shotgun (WGS) entry which is preliminary data.</text>
</comment>
<accession>A0A2W4QS55</accession>
<sequence>MQHIEIENIVHHYQEICHSIPLYPIQSENEYDRAIQVLNELLDAGGANENHPLASLVTLLGHFIAEYEKIHYPVDGGLPH</sequence>
<reference evidence="1 2" key="1">
    <citation type="journal article" date="2018" name="Aquat. Microb. Ecol.">
        <title>Gammaproteobacterial methanotrophs dominate.</title>
        <authorList>
            <person name="Rissanen A.J."/>
            <person name="Saarenheimo J."/>
            <person name="Tiirola M."/>
            <person name="Peura S."/>
            <person name="Aalto S.L."/>
            <person name="Karvinen A."/>
            <person name="Nykanen H."/>
        </authorList>
    </citation>
    <scope>NUCLEOTIDE SEQUENCE [LARGE SCALE GENOMIC DNA]</scope>
    <source>
        <strain evidence="1">AMbin10</strain>
    </source>
</reference>
<proteinExistence type="predicted"/>
<dbReference type="Proteomes" id="UP000249396">
    <property type="component" value="Unassembled WGS sequence"/>
</dbReference>
<dbReference type="EMBL" id="QJPH01000429">
    <property type="protein sequence ID" value="PZN74433.1"/>
    <property type="molecule type" value="Genomic_DNA"/>
</dbReference>
<protein>
    <submittedName>
        <fullName evidence="1">Uncharacterized protein</fullName>
    </submittedName>
</protein>
<dbReference type="AlphaFoldDB" id="A0A2W4QS55"/>
<evidence type="ECO:0000313" key="1">
    <source>
        <dbReference type="EMBL" id="PZN74433.1"/>
    </source>
</evidence>
<evidence type="ECO:0000313" key="2">
    <source>
        <dbReference type="Proteomes" id="UP000249396"/>
    </source>
</evidence>
<name>A0A2W4QS55_9GAMM</name>